<dbReference type="EMBL" id="KE125060">
    <property type="protein sequence ID" value="EPB72214.1"/>
    <property type="molecule type" value="Genomic_DNA"/>
</dbReference>
<dbReference type="Proteomes" id="UP000054495">
    <property type="component" value="Unassembled WGS sequence"/>
</dbReference>
<name>A0A0D6LJP4_9BILA</name>
<proteinExistence type="predicted"/>
<reference evidence="2 3" key="1">
    <citation type="submission" date="2013-05" db="EMBL/GenBank/DDBJ databases">
        <title>Draft genome of the parasitic nematode Anyclostoma ceylanicum.</title>
        <authorList>
            <person name="Mitreva M."/>
        </authorList>
    </citation>
    <scope>NUCLEOTIDE SEQUENCE [LARGE SCALE GENOMIC DNA]</scope>
</reference>
<gene>
    <name evidence="2" type="ORF">ANCCEY_08703</name>
</gene>
<accession>A0A0D6LJP4</accession>
<feature type="coiled-coil region" evidence="1">
    <location>
        <begin position="17"/>
        <end position="55"/>
    </location>
</feature>
<keyword evidence="3" id="KW-1185">Reference proteome</keyword>
<sequence length="59" mass="7220">MEIQIANTIIYRPEQQLDVVQAKRRHAKAEQKEKEKRQRERLRSLEIQRDKLHKAAWKV</sequence>
<protein>
    <submittedName>
        <fullName evidence="2">Uncharacterized protein</fullName>
    </submittedName>
</protein>
<evidence type="ECO:0000256" key="1">
    <source>
        <dbReference type="SAM" id="Coils"/>
    </source>
</evidence>
<keyword evidence="1" id="KW-0175">Coiled coil</keyword>
<organism evidence="2 3">
    <name type="scientific">Ancylostoma ceylanicum</name>
    <dbReference type="NCBI Taxonomy" id="53326"/>
    <lineage>
        <taxon>Eukaryota</taxon>
        <taxon>Metazoa</taxon>
        <taxon>Ecdysozoa</taxon>
        <taxon>Nematoda</taxon>
        <taxon>Chromadorea</taxon>
        <taxon>Rhabditida</taxon>
        <taxon>Rhabditina</taxon>
        <taxon>Rhabditomorpha</taxon>
        <taxon>Strongyloidea</taxon>
        <taxon>Ancylostomatidae</taxon>
        <taxon>Ancylostomatinae</taxon>
        <taxon>Ancylostoma</taxon>
    </lineage>
</organism>
<evidence type="ECO:0000313" key="3">
    <source>
        <dbReference type="Proteomes" id="UP000054495"/>
    </source>
</evidence>
<dbReference type="AlphaFoldDB" id="A0A0D6LJP4"/>
<evidence type="ECO:0000313" key="2">
    <source>
        <dbReference type="EMBL" id="EPB72214.1"/>
    </source>
</evidence>